<dbReference type="PANTHER" id="PTHR43330:SF27">
    <property type="entry name" value="METHIONINE AMINOPEPTIDASE"/>
    <property type="match status" value="1"/>
</dbReference>
<dbReference type="PANTHER" id="PTHR43330">
    <property type="entry name" value="METHIONINE AMINOPEPTIDASE"/>
    <property type="match status" value="1"/>
</dbReference>
<comment type="caution">
    <text evidence="2">The sequence shown here is derived from an EMBL/GenBank/DDBJ whole genome shotgun (WGS) entry which is preliminary data.</text>
</comment>
<proteinExistence type="predicted"/>
<name>A0AA35R9U1_GEOBA</name>
<evidence type="ECO:0000259" key="1">
    <source>
        <dbReference type="Pfam" id="PF00557"/>
    </source>
</evidence>
<sequence>MFEAGQIVAHAKAKMKEAVEPGVETRELDNIAEQTIRSLGATPSFKGYNPVPATICASLNEQIVHGIPGKRRLKEGDILKIDVGAIYGGLHGDSAFSIGVGETSEEVQRLIEATRVSLEQGVARIRVGGRMVTFRARSRTTPRVWDTR</sequence>
<keyword evidence="2" id="KW-0031">Aminopeptidase</keyword>
<keyword evidence="2" id="KW-0645">Protease</keyword>
<dbReference type="InterPro" id="IPR001714">
    <property type="entry name" value="Pept_M24_MAP"/>
</dbReference>
<dbReference type="EMBL" id="CASHTH010000762">
    <property type="protein sequence ID" value="CAI8007294.1"/>
    <property type="molecule type" value="Genomic_DNA"/>
</dbReference>
<reference evidence="2" key="1">
    <citation type="submission" date="2023-03" db="EMBL/GenBank/DDBJ databases">
        <authorList>
            <person name="Steffen K."/>
            <person name="Cardenas P."/>
        </authorList>
    </citation>
    <scope>NUCLEOTIDE SEQUENCE</scope>
</reference>
<keyword evidence="3" id="KW-1185">Reference proteome</keyword>
<dbReference type="GO" id="GO:0070006">
    <property type="term" value="F:metalloaminopeptidase activity"/>
    <property type="evidence" value="ECO:0007669"/>
    <property type="project" value="TreeGrafter"/>
</dbReference>
<accession>A0AA35R9U1</accession>
<dbReference type="Proteomes" id="UP001174909">
    <property type="component" value="Unassembled WGS sequence"/>
</dbReference>
<dbReference type="InterPro" id="IPR036005">
    <property type="entry name" value="Creatinase/aminopeptidase-like"/>
</dbReference>
<dbReference type="InterPro" id="IPR000994">
    <property type="entry name" value="Pept_M24"/>
</dbReference>
<gene>
    <name evidence="2" type="ORF">GBAR_LOCUS5139</name>
</gene>
<evidence type="ECO:0000313" key="2">
    <source>
        <dbReference type="EMBL" id="CAI8007294.1"/>
    </source>
</evidence>
<dbReference type="Gene3D" id="3.90.230.10">
    <property type="entry name" value="Creatinase/methionine aminopeptidase superfamily"/>
    <property type="match status" value="1"/>
</dbReference>
<dbReference type="AlphaFoldDB" id="A0AA35R9U1"/>
<evidence type="ECO:0000313" key="3">
    <source>
        <dbReference type="Proteomes" id="UP001174909"/>
    </source>
</evidence>
<organism evidence="2 3">
    <name type="scientific">Geodia barretti</name>
    <name type="common">Barrett's horny sponge</name>
    <dbReference type="NCBI Taxonomy" id="519541"/>
    <lineage>
        <taxon>Eukaryota</taxon>
        <taxon>Metazoa</taxon>
        <taxon>Porifera</taxon>
        <taxon>Demospongiae</taxon>
        <taxon>Heteroscleromorpha</taxon>
        <taxon>Tetractinellida</taxon>
        <taxon>Astrophorina</taxon>
        <taxon>Geodiidae</taxon>
        <taxon>Geodia</taxon>
    </lineage>
</organism>
<keyword evidence="2" id="KW-0378">Hydrolase</keyword>
<feature type="domain" description="Peptidase M24" evidence="1">
    <location>
        <begin position="1"/>
        <end position="130"/>
    </location>
</feature>
<dbReference type="PRINTS" id="PR00599">
    <property type="entry name" value="MAPEPTIDASE"/>
</dbReference>
<dbReference type="GO" id="GO:0005829">
    <property type="term" value="C:cytosol"/>
    <property type="evidence" value="ECO:0007669"/>
    <property type="project" value="TreeGrafter"/>
</dbReference>
<protein>
    <submittedName>
        <fullName evidence="2">Methionine aminopeptidase</fullName>
    </submittedName>
</protein>
<dbReference type="SUPFAM" id="SSF55920">
    <property type="entry name" value="Creatinase/aminopeptidase"/>
    <property type="match status" value="1"/>
</dbReference>
<dbReference type="Pfam" id="PF00557">
    <property type="entry name" value="Peptidase_M24"/>
    <property type="match status" value="1"/>
</dbReference>